<protein>
    <submittedName>
        <fullName evidence="1">Uncharacterized protein</fullName>
    </submittedName>
</protein>
<reference evidence="1 2" key="1">
    <citation type="journal article" date="2021" name="Comput. Struct. Biotechnol. J.">
        <title>De novo genome assembly of the potent medicinal plant Rehmannia glutinosa using nanopore technology.</title>
        <authorList>
            <person name="Ma L."/>
            <person name="Dong C."/>
            <person name="Song C."/>
            <person name="Wang X."/>
            <person name="Zheng X."/>
            <person name="Niu Y."/>
            <person name="Chen S."/>
            <person name="Feng W."/>
        </authorList>
    </citation>
    <scope>NUCLEOTIDE SEQUENCE [LARGE SCALE GENOMIC DNA]</scope>
    <source>
        <strain evidence="1">DH-2019</strain>
    </source>
</reference>
<proteinExistence type="predicted"/>
<keyword evidence="2" id="KW-1185">Reference proteome</keyword>
<comment type="caution">
    <text evidence="1">The sequence shown here is derived from an EMBL/GenBank/DDBJ whole genome shotgun (WGS) entry which is preliminary data.</text>
</comment>
<dbReference type="EMBL" id="JABTTQ020001782">
    <property type="protein sequence ID" value="KAK6128271.1"/>
    <property type="molecule type" value="Genomic_DNA"/>
</dbReference>
<name>A0ABR0V061_REHGL</name>
<accession>A0ABR0V061</accession>
<sequence>MIEDSALIEVTTTLQDLSQQKILILREVMLPLSLGSYPRWVMKMVRFAVKLKFFTPEGTGEERGDWSITLECHHIAWKEEPQVWDLEIWNELLTPAEVGLLQEEDYLEEPQKEEDFIVRWLKEEPKLEAVEQNKLVVLDPNDEIRTV</sequence>
<gene>
    <name evidence="1" type="ORF">DH2020_037984</name>
</gene>
<organism evidence="1 2">
    <name type="scientific">Rehmannia glutinosa</name>
    <name type="common">Chinese foxglove</name>
    <dbReference type="NCBI Taxonomy" id="99300"/>
    <lineage>
        <taxon>Eukaryota</taxon>
        <taxon>Viridiplantae</taxon>
        <taxon>Streptophyta</taxon>
        <taxon>Embryophyta</taxon>
        <taxon>Tracheophyta</taxon>
        <taxon>Spermatophyta</taxon>
        <taxon>Magnoliopsida</taxon>
        <taxon>eudicotyledons</taxon>
        <taxon>Gunneridae</taxon>
        <taxon>Pentapetalae</taxon>
        <taxon>asterids</taxon>
        <taxon>lamiids</taxon>
        <taxon>Lamiales</taxon>
        <taxon>Orobanchaceae</taxon>
        <taxon>Rehmannieae</taxon>
        <taxon>Rehmannia</taxon>
    </lineage>
</organism>
<evidence type="ECO:0000313" key="2">
    <source>
        <dbReference type="Proteomes" id="UP001318860"/>
    </source>
</evidence>
<dbReference type="Proteomes" id="UP001318860">
    <property type="component" value="Unassembled WGS sequence"/>
</dbReference>
<evidence type="ECO:0000313" key="1">
    <source>
        <dbReference type="EMBL" id="KAK6128271.1"/>
    </source>
</evidence>